<sequence length="116" mass="12608">MFSCFLFHGSLRPKVLTGRTVCAWKHLERKGGMNGVKGQAASKCRPNPPMPASPLNPLSVCLCPPSGAFVLCTYDVVFVAYLLFLFYSPDIFTTPHSWSPSTPTTVTVPPPIPTPI</sequence>
<comment type="caution">
    <text evidence="1">The sequence shown here is derived from an EMBL/GenBank/DDBJ whole genome shotgun (WGS) entry which is preliminary data.</text>
</comment>
<dbReference type="EMBL" id="MU842863">
    <property type="protein sequence ID" value="KAK2029490.1"/>
    <property type="molecule type" value="Genomic_DNA"/>
</dbReference>
<reference evidence="1" key="1">
    <citation type="submission" date="2021-06" db="EMBL/GenBank/DDBJ databases">
        <title>Comparative genomics, transcriptomics and evolutionary studies reveal genomic signatures of adaptation to plant cell wall in hemibiotrophic fungi.</title>
        <authorList>
            <consortium name="DOE Joint Genome Institute"/>
            <person name="Baroncelli R."/>
            <person name="Diaz J.F."/>
            <person name="Benocci T."/>
            <person name="Peng M."/>
            <person name="Battaglia E."/>
            <person name="Haridas S."/>
            <person name="Andreopoulos W."/>
            <person name="Labutti K."/>
            <person name="Pangilinan J."/>
            <person name="Floch G.L."/>
            <person name="Makela M.R."/>
            <person name="Henrissat B."/>
            <person name="Grigoriev I.V."/>
            <person name="Crouch J.A."/>
            <person name="De Vries R.P."/>
            <person name="Sukno S.A."/>
            <person name="Thon M.R."/>
        </authorList>
    </citation>
    <scope>NUCLEOTIDE SEQUENCE</scope>
    <source>
        <strain evidence="1">MAFF235873</strain>
    </source>
</reference>
<organism evidence="1 2">
    <name type="scientific">Colletotrichum zoysiae</name>
    <dbReference type="NCBI Taxonomy" id="1216348"/>
    <lineage>
        <taxon>Eukaryota</taxon>
        <taxon>Fungi</taxon>
        <taxon>Dikarya</taxon>
        <taxon>Ascomycota</taxon>
        <taxon>Pezizomycotina</taxon>
        <taxon>Sordariomycetes</taxon>
        <taxon>Hypocreomycetidae</taxon>
        <taxon>Glomerellales</taxon>
        <taxon>Glomerellaceae</taxon>
        <taxon>Colletotrichum</taxon>
        <taxon>Colletotrichum graminicola species complex</taxon>
    </lineage>
</organism>
<name>A0AAD9M5D0_9PEZI</name>
<protein>
    <submittedName>
        <fullName evidence="1">Uncharacterized protein</fullName>
    </submittedName>
</protein>
<evidence type="ECO:0000313" key="1">
    <source>
        <dbReference type="EMBL" id="KAK2029490.1"/>
    </source>
</evidence>
<evidence type="ECO:0000313" key="2">
    <source>
        <dbReference type="Proteomes" id="UP001232148"/>
    </source>
</evidence>
<keyword evidence="2" id="KW-1185">Reference proteome</keyword>
<dbReference type="Proteomes" id="UP001232148">
    <property type="component" value="Unassembled WGS sequence"/>
</dbReference>
<dbReference type="AlphaFoldDB" id="A0AAD9M5D0"/>
<gene>
    <name evidence="1" type="ORF">LX32DRAFT_354976</name>
</gene>
<proteinExistence type="predicted"/>
<accession>A0AAD9M5D0</accession>